<accession>A0A7Y2H3Z2</accession>
<evidence type="ECO:0000313" key="1">
    <source>
        <dbReference type="EMBL" id="NNF08555.1"/>
    </source>
</evidence>
<dbReference type="EMBL" id="JABDJR010000699">
    <property type="protein sequence ID" value="NNF08555.1"/>
    <property type="molecule type" value="Genomic_DNA"/>
</dbReference>
<gene>
    <name evidence="1" type="ORF">HKN21_17470</name>
</gene>
<feature type="non-terminal residue" evidence="1">
    <location>
        <position position="1"/>
    </location>
</feature>
<reference evidence="1 2" key="1">
    <citation type="submission" date="2020-03" db="EMBL/GenBank/DDBJ databases">
        <title>Metabolic flexibility allows generalist bacteria to become dominant in a frequently disturbed ecosystem.</title>
        <authorList>
            <person name="Chen Y.-J."/>
            <person name="Leung P.M."/>
            <person name="Bay S.K."/>
            <person name="Hugenholtz P."/>
            <person name="Kessler A.J."/>
            <person name="Shelley G."/>
            <person name="Waite D.W."/>
            <person name="Cook P.L."/>
            <person name="Greening C."/>
        </authorList>
    </citation>
    <scope>NUCLEOTIDE SEQUENCE [LARGE SCALE GENOMIC DNA]</scope>
    <source>
        <strain evidence="1">SS_bin_28</strain>
    </source>
</reference>
<comment type="caution">
    <text evidence="1">The sequence shown here is derived from an EMBL/GenBank/DDBJ whole genome shotgun (WGS) entry which is preliminary data.</text>
</comment>
<proteinExistence type="predicted"/>
<dbReference type="Proteomes" id="UP000547674">
    <property type="component" value="Unassembled WGS sequence"/>
</dbReference>
<protein>
    <submittedName>
        <fullName evidence="1">Uncharacterized protein</fullName>
    </submittedName>
</protein>
<sequence>DQIHAPVVISLGFSEQLDVVLSSAGANSEITTQGLTRGMSGNADVVGQVLYRFPGDRFMVHAGVNAPAGKTGLSPEELSIAQALAHPLLGFTLKQYGRGLDLNGGIALAIPLSEAVNFGLGAGFLSAGDYTLLQDEAKYKPGAQISVSGGLDVVPTESNNIARFDVTYRLFGTDELGGNGIFEEGDQIEAQVLGQTRNESFVLSGSGRAVFKQDNTILTPGGDDVSNLSEKPGTSYDVKAAIEKPFSSTFALGLQGEGRFFRGSDVSGLDGSVVGGGPTMRIQWETGWFRLSGRYLTGSIDEGTETPMFDVSGFAISAALGLRGGGR</sequence>
<dbReference type="AlphaFoldDB" id="A0A7Y2H3Z2"/>
<evidence type="ECO:0000313" key="2">
    <source>
        <dbReference type="Proteomes" id="UP000547674"/>
    </source>
</evidence>
<organism evidence="1 2">
    <name type="scientific">Eiseniibacteriota bacterium</name>
    <dbReference type="NCBI Taxonomy" id="2212470"/>
    <lineage>
        <taxon>Bacteria</taxon>
        <taxon>Candidatus Eiseniibacteriota</taxon>
    </lineage>
</organism>
<name>A0A7Y2H3Z2_UNCEI</name>